<dbReference type="AlphaFoldDB" id="B8IY26"/>
<dbReference type="GO" id="GO:0005737">
    <property type="term" value="C:cytoplasm"/>
    <property type="evidence" value="ECO:0007669"/>
    <property type="project" value="TreeGrafter"/>
</dbReference>
<dbReference type="GO" id="GO:0016462">
    <property type="term" value="F:pyrophosphatase activity"/>
    <property type="evidence" value="ECO:0007669"/>
    <property type="project" value="InterPro"/>
</dbReference>
<dbReference type="PROSITE" id="PS51462">
    <property type="entry name" value="NUDIX"/>
    <property type="match status" value="1"/>
</dbReference>
<geneLocation type="plasmid" evidence="6 7">
    <name>pMNOD04</name>
</geneLocation>
<evidence type="ECO:0000256" key="3">
    <source>
        <dbReference type="ARBA" id="ARBA00022801"/>
    </source>
</evidence>
<protein>
    <submittedName>
        <fullName evidence="6">NUDIX hydrolase</fullName>
    </submittedName>
</protein>
<keyword evidence="3 6" id="KW-0378">Hydrolase</keyword>
<accession>B8IY26</accession>
<dbReference type="GO" id="GO:0046872">
    <property type="term" value="F:metal ion binding"/>
    <property type="evidence" value="ECO:0007669"/>
    <property type="project" value="UniProtKB-KW"/>
</dbReference>
<dbReference type="OrthoDB" id="7066910at2"/>
<dbReference type="InterPro" id="IPR047198">
    <property type="entry name" value="DDP-like_NUDIX"/>
</dbReference>
<dbReference type="RefSeq" id="WP_015926873.1">
    <property type="nucleotide sequence ID" value="NC_011895.1"/>
</dbReference>
<dbReference type="PANTHER" id="PTHR12629:SF0">
    <property type="entry name" value="DIPHOSPHOINOSITOL-POLYPHOSPHATE DIPHOSPHATASE"/>
    <property type="match status" value="1"/>
</dbReference>
<dbReference type="PANTHER" id="PTHR12629">
    <property type="entry name" value="DIPHOSPHOINOSITOL POLYPHOSPHATE PHOSPHOHYDROLASE"/>
    <property type="match status" value="1"/>
</dbReference>
<evidence type="ECO:0000259" key="5">
    <source>
        <dbReference type="PROSITE" id="PS51462"/>
    </source>
</evidence>
<gene>
    <name evidence="6" type="ordered locus">Mnod_7723</name>
</gene>
<evidence type="ECO:0000313" key="7">
    <source>
        <dbReference type="Proteomes" id="UP000008207"/>
    </source>
</evidence>
<dbReference type="HOGENOM" id="CLU_037162_8_1_5"/>
<comment type="cofactor">
    <cofactor evidence="1">
        <name>Mg(2+)</name>
        <dbReference type="ChEBI" id="CHEBI:18420"/>
    </cofactor>
</comment>
<evidence type="ECO:0000256" key="1">
    <source>
        <dbReference type="ARBA" id="ARBA00001946"/>
    </source>
</evidence>
<dbReference type="InterPro" id="IPR015797">
    <property type="entry name" value="NUDIX_hydrolase-like_dom_sf"/>
</dbReference>
<dbReference type="KEGG" id="mno:Mnod_7723"/>
<keyword evidence="2" id="KW-0479">Metal-binding</keyword>
<dbReference type="Pfam" id="PF00293">
    <property type="entry name" value="NUDIX"/>
    <property type="match status" value="1"/>
</dbReference>
<evidence type="ECO:0000256" key="2">
    <source>
        <dbReference type="ARBA" id="ARBA00022723"/>
    </source>
</evidence>
<keyword evidence="4" id="KW-0460">Magnesium</keyword>
<keyword evidence="7" id="KW-1185">Reference proteome</keyword>
<feature type="domain" description="Nudix hydrolase" evidence="5">
    <location>
        <begin position="8"/>
        <end position="141"/>
    </location>
</feature>
<dbReference type="CDD" id="cd04666">
    <property type="entry name" value="NUDIX_DIPP2_like_Nudt4"/>
    <property type="match status" value="1"/>
</dbReference>
<dbReference type="Proteomes" id="UP000008207">
    <property type="component" value="Plasmid pMNOD04"/>
</dbReference>
<keyword evidence="6" id="KW-0614">Plasmid</keyword>
<organism evidence="6 7">
    <name type="scientific">Methylobacterium nodulans (strain LMG 21967 / CNCM I-2342 / ORS 2060)</name>
    <dbReference type="NCBI Taxonomy" id="460265"/>
    <lineage>
        <taxon>Bacteria</taxon>
        <taxon>Pseudomonadati</taxon>
        <taxon>Pseudomonadota</taxon>
        <taxon>Alphaproteobacteria</taxon>
        <taxon>Hyphomicrobiales</taxon>
        <taxon>Methylobacteriaceae</taxon>
        <taxon>Methylobacterium</taxon>
    </lineage>
</organism>
<proteinExistence type="predicted"/>
<dbReference type="InterPro" id="IPR000086">
    <property type="entry name" value="NUDIX_hydrolase_dom"/>
</dbReference>
<reference evidence="7" key="1">
    <citation type="submission" date="2009-01" db="EMBL/GenBank/DDBJ databases">
        <title>Complete sequence of plasmid 4 of Methylobacterium nodulans ORS 2060.</title>
        <authorList>
            <consortium name="US DOE Joint Genome Institute"/>
            <person name="Lucas S."/>
            <person name="Copeland A."/>
            <person name="Lapidus A."/>
            <person name="Glavina del Rio T."/>
            <person name="Dalin E."/>
            <person name="Tice H."/>
            <person name="Bruce D."/>
            <person name="Goodwin L."/>
            <person name="Pitluck S."/>
            <person name="Sims D."/>
            <person name="Brettin T."/>
            <person name="Detter J.C."/>
            <person name="Han C."/>
            <person name="Larimer F."/>
            <person name="Land M."/>
            <person name="Hauser L."/>
            <person name="Kyrpides N."/>
            <person name="Ivanova N."/>
            <person name="Marx C.J."/>
            <person name="Richardson P."/>
        </authorList>
    </citation>
    <scope>NUCLEOTIDE SEQUENCE [LARGE SCALE GENOMIC DNA]</scope>
    <source>
        <strain evidence="7">LMG 21967 / CNCM I-2342 / ORS 2060</strain>
        <plasmid evidence="7">Plasmid pMNOD04</plasmid>
    </source>
</reference>
<dbReference type="EMBL" id="CP001353">
    <property type="protein sequence ID" value="ACL63316.1"/>
    <property type="molecule type" value="Genomic_DNA"/>
</dbReference>
<dbReference type="Gene3D" id="3.90.79.10">
    <property type="entry name" value="Nucleoside Triphosphate Pyrophosphohydrolase"/>
    <property type="match status" value="1"/>
</dbReference>
<sequence>MTKKQWREPRRQVAALPFRFDMDGELQVLLVTSRETRRWVIPKGWPMPGRKEHKAAEREAFEEAGLKGRINKTALGTYEYEKRLKSGMTVTCEVKVFPLHVIEQCNRWPEQGQRDLRWIAPDEAADLVQEDGLKLLLHAFVSGEFDEPGGNASDLSLPRRVRTASVAHDPAPLVGETL</sequence>
<dbReference type="SUPFAM" id="SSF55811">
    <property type="entry name" value="Nudix"/>
    <property type="match status" value="1"/>
</dbReference>
<name>B8IY26_METNO</name>
<evidence type="ECO:0000313" key="6">
    <source>
        <dbReference type="EMBL" id="ACL63316.1"/>
    </source>
</evidence>
<evidence type="ECO:0000256" key="4">
    <source>
        <dbReference type="ARBA" id="ARBA00022842"/>
    </source>
</evidence>